<keyword evidence="3" id="KW-1185">Reference proteome</keyword>
<dbReference type="EnsemblProtists" id="HpaT809169">
    <property type="protein sequence ID" value="HpaP809169"/>
    <property type="gene ID" value="HpaG809169"/>
</dbReference>
<feature type="region of interest" description="Disordered" evidence="1">
    <location>
        <begin position="598"/>
        <end position="618"/>
    </location>
</feature>
<evidence type="ECO:0000313" key="3">
    <source>
        <dbReference type="Proteomes" id="UP000011713"/>
    </source>
</evidence>
<feature type="compositionally biased region" description="Basic and acidic residues" evidence="1">
    <location>
        <begin position="230"/>
        <end position="241"/>
    </location>
</feature>
<sequence>MWMQKSVESSSFSGSHFHDRNRANAPHANGSGVYNGSASTGSSTDTGDWKHKILESGQWLGGKVIEYGGKLTRGPMPDHSVISDHYAQQVPRNDGRANWMADIRSSSTSMYTNGTAAGSAIGGGLAGYSGGYQNDFVTERPKVYAEYSRGYMSTPFPVKKDEFHLSGNSFDGYGQSSRYTKKESKGKKSSKKSKKTKAKREEKRESDSESEREEEREAQSCSESSVTESVDSRRHSREVETKKKKTKKSKTRGGFYSEEGESEGACSTDNASADSSLSCDSSKLPSLSSANQEKVTKKKAKAKKNKNDKGSKKSRTRRQSIASSEDESASRRTSTRKGKTRTNKKAVAAASSVSVDLLGVDLDVPQMVQPATSGCSGQEVQSSVFDRPLCQNPLQELAGLSFSASVQDAALSQSSDELHDTAPTITYPGDQLQSQPRGDAFQTTMLPENDIIDFSALASEKKKALSANPKEKRSLNDMQKARGPDQPTPVMVMPLQGQQQQNVSGSMTQLNMKQLQTIDGATGMPNQVWEVYSSMQMHQIPIQAQMHQVPMQQTHPPMMTMQPQMMMIQPPMSMVTQHQMMGVPIARQQQFARGGAGMARLPNVTTSDGFPLRDDNAK</sequence>
<feature type="compositionally biased region" description="Basic residues" evidence="1">
    <location>
        <begin position="184"/>
        <end position="198"/>
    </location>
</feature>
<feature type="compositionally biased region" description="Basic residues" evidence="1">
    <location>
        <begin position="333"/>
        <end position="344"/>
    </location>
</feature>
<dbReference type="HOGENOM" id="CLU_037914_0_0_1"/>
<reference evidence="3" key="1">
    <citation type="journal article" date="2010" name="Science">
        <title>Signatures of adaptation to obligate biotrophy in the Hyaloperonospora arabidopsidis genome.</title>
        <authorList>
            <person name="Baxter L."/>
            <person name="Tripathy S."/>
            <person name="Ishaque N."/>
            <person name="Boot N."/>
            <person name="Cabral A."/>
            <person name="Kemen E."/>
            <person name="Thines M."/>
            <person name="Ah-Fong A."/>
            <person name="Anderson R."/>
            <person name="Badejoko W."/>
            <person name="Bittner-Eddy P."/>
            <person name="Boore J.L."/>
            <person name="Chibucos M.C."/>
            <person name="Coates M."/>
            <person name="Dehal P."/>
            <person name="Delehaunty K."/>
            <person name="Dong S."/>
            <person name="Downton P."/>
            <person name="Dumas B."/>
            <person name="Fabro G."/>
            <person name="Fronick C."/>
            <person name="Fuerstenberg S.I."/>
            <person name="Fulton L."/>
            <person name="Gaulin E."/>
            <person name="Govers F."/>
            <person name="Hughes L."/>
            <person name="Humphray S."/>
            <person name="Jiang R.H."/>
            <person name="Judelson H."/>
            <person name="Kamoun S."/>
            <person name="Kyung K."/>
            <person name="Meijer H."/>
            <person name="Minx P."/>
            <person name="Morris P."/>
            <person name="Nelson J."/>
            <person name="Phuntumart V."/>
            <person name="Qutob D."/>
            <person name="Rehmany A."/>
            <person name="Rougon-Cardoso A."/>
            <person name="Ryden P."/>
            <person name="Torto-Alalibo T."/>
            <person name="Studholme D."/>
            <person name="Wang Y."/>
            <person name="Win J."/>
            <person name="Wood J."/>
            <person name="Clifton S.W."/>
            <person name="Rogers J."/>
            <person name="Van den Ackerveken G."/>
            <person name="Jones J.D."/>
            <person name="McDowell J.M."/>
            <person name="Beynon J."/>
            <person name="Tyler B.M."/>
        </authorList>
    </citation>
    <scope>NUCLEOTIDE SEQUENCE [LARGE SCALE GENOMIC DNA]</scope>
    <source>
        <strain evidence="3">Emoy2</strain>
    </source>
</reference>
<dbReference type="OMA" id="MWMQKSV"/>
<dbReference type="VEuPathDB" id="FungiDB:HpaG809169"/>
<name>M4BRX9_HYAAE</name>
<evidence type="ECO:0000313" key="2">
    <source>
        <dbReference type="EnsemblProtists" id="HpaP809169"/>
    </source>
</evidence>
<organism evidence="2 3">
    <name type="scientific">Hyaloperonospora arabidopsidis (strain Emoy2)</name>
    <name type="common">Downy mildew agent</name>
    <name type="synonym">Peronospora arabidopsidis</name>
    <dbReference type="NCBI Taxonomy" id="559515"/>
    <lineage>
        <taxon>Eukaryota</taxon>
        <taxon>Sar</taxon>
        <taxon>Stramenopiles</taxon>
        <taxon>Oomycota</taxon>
        <taxon>Peronosporomycetes</taxon>
        <taxon>Peronosporales</taxon>
        <taxon>Peronosporaceae</taxon>
        <taxon>Hyaloperonospora</taxon>
    </lineage>
</organism>
<feature type="compositionally biased region" description="Polar residues" evidence="1">
    <location>
        <begin position="168"/>
        <end position="178"/>
    </location>
</feature>
<feature type="region of interest" description="Disordered" evidence="1">
    <location>
        <begin position="1"/>
        <end position="48"/>
    </location>
</feature>
<feature type="region of interest" description="Disordered" evidence="1">
    <location>
        <begin position="416"/>
        <end position="436"/>
    </location>
</feature>
<feature type="compositionally biased region" description="Basic residues" evidence="1">
    <location>
        <begin position="242"/>
        <end position="251"/>
    </location>
</feature>
<feature type="compositionally biased region" description="Basic and acidic residues" evidence="1">
    <location>
        <begin position="199"/>
        <end position="218"/>
    </location>
</feature>
<evidence type="ECO:0000256" key="1">
    <source>
        <dbReference type="SAM" id="MobiDB-lite"/>
    </source>
</evidence>
<feature type="region of interest" description="Disordered" evidence="1">
    <location>
        <begin position="168"/>
        <end position="350"/>
    </location>
</feature>
<dbReference type="eggNOG" id="ENOG502RQ8Y">
    <property type="taxonomic scope" value="Eukaryota"/>
</dbReference>
<feature type="compositionally biased region" description="Low complexity" evidence="1">
    <location>
        <begin position="1"/>
        <end position="15"/>
    </location>
</feature>
<dbReference type="InParanoid" id="M4BRX9"/>
<dbReference type="Proteomes" id="UP000011713">
    <property type="component" value="Unassembled WGS sequence"/>
</dbReference>
<reference evidence="2" key="2">
    <citation type="submission" date="2015-06" db="UniProtKB">
        <authorList>
            <consortium name="EnsemblProtists"/>
        </authorList>
    </citation>
    <scope>IDENTIFICATION</scope>
    <source>
        <strain evidence="2">Emoy2</strain>
    </source>
</reference>
<protein>
    <submittedName>
        <fullName evidence="2">Uncharacterized protein</fullName>
    </submittedName>
</protein>
<dbReference type="EMBL" id="JH598667">
    <property type="status" value="NOT_ANNOTATED_CDS"/>
    <property type="molecule type" value="Genomic_DNA"/>
</dbReference>
<dbReference type="AlphaFoldDB" id="M4BRX9"/>
<proteinExistence type="predicted"/>
<feature type="region of interest" description="Disordered" evidence="1">
    <location>
        <begin position="463"/>
        <end position="482"/>
    </location>
</feature>
<accession>M4BRX9</accession>
<feature type="compositionally biased region" description="Low complexity" evidence="1">
    <location>
        <begin position="36"/>
        <end position="46"/>
    </location>
</feature>
<feature type="compositionally biased region" description="Low complexity" evidence="1">
    <location>
        <begin position="269"/>
        <end position="293"/>
    </location>
</feature>